<feature type="active site" description="Charge relay system" evidence="5">
    <location>
        <position position="400"/>
    </location>
</feature>
<proteinExistence type="inferred from homology"/>
<evidence type="ECO:0000259" key="7">
    <source>
        <dbReference type="Pfam" id="PF00082"/>
    </source>
</evidence>
<comment type="caution">
    <text evidence="9">The sequence shown here is derived from an EMBL/GenBank/DDBJ whole genome shotgun (WGS) entry which is preliminary data.</text>
</comment>
<dbReference type="PROSITE" id="PS51892">
    <property type="entry name" value="SUBTILASE"/>
    <property type="match status" value="1"/>
</dbReference>
<sequence>MRKSIVLIAFGFFFLSPCLLWAQEIPRYLVLFSNKSNSPFSTTSPEAFLSPRAIERRARQGISITTSDLPVNPGYTEAVRQTGAKVLFTSRWLNAALLEATDSQLTAIKALPFFKSIERDLPLATSQTAGIGRLGAVQQKFGTQETIDHGRMLTQLNLLGIPQIHEKGIRGKGILIAVLDAGFSRGNEVQYIRHLFDNKQIIDTYDFISRESDVFDDHFHGLNCLSTIAANQPGTMVGAAFEADFALYRSENEYSETPYEEATWLMAAERADSVGADILSCSLGYNQFDNPIYDYSYADMDGKTALVTRAAQQAARTGMLVVNAAGNSGNDPWKFITAPADADSILTVGATFSNRSYAPFSSVGPTADGRLKPDVAAMGAGTVIGNNLGLGTVSTGSGTSFATPQIAGFAALLWQAYPFLRTQELIQIIRRAGHQAANPDNLLGFGVPTIQIAEETIQTEYTPLGLEPSLVEHIEIYPNPVEDYVSLHFGPVSTMALLQLYTPTGTMVQSHALTTVPTVQIPVSALPAGTYILKITMNKEIKALKFLKH</sequence>
<evidence type="ECO:0000256" key="1">
    <source>
        <dbReference type="ARBA" id="ARBA00011073"/>
    </source>
</evidence>
<dbReference type="Pfam" id="PF00082">
    <property type="entry name" value="Peptidase_S8"/>
    <property type="match status" value="1"/>
</dbReference>
<evidence type="ECO:0000313" key="10">
    <source>
        <dbReference type="Proteomes" id="UP000295706"/>
    </source>
</evidence>
<keyword evidence="10" id="KW-1185">Reference proteome</keyword>
<dbReference type="Proteomes" id="UP000295706">
    <property type="component" value="Unassembled WGS sequence"/>
</dbReference>
<dbReference type="PROSITE" id="PS00138">
    <property type="entry name" value="SUBTILASE_SER"/>
    <property type="match status" value="1"/>
</dbReference>
<dbReference type="CDD" id="cd07493">
    <property type="entry name" value="Peptidases_S8_9"/>
    <property type="match status" value="1"/>
</dbReference>
<dbReference type="InterPro" id="IPR015500">
    <property type="entry name" value="Peptidase_S8_subtilisin-rel"/>
</dbReference>
<dbReference type="GO" id="GO:0006508">
    <property type="term" value="P:proteolysis"/>
    <property type="evidence" value="ECO:0007669"/>
    <property type="project" value="UniProtKB-KW"/>
</dbReference>
<dbReference type="InterPro" id="IPR036852">
    <property type="entry name" value="Peptidase_S8/S53_dom_sf"/>
</dbReference>
<evidence type="ECO:0000256" key="5">
    <source>
        <dbReference type="PROSITE-ProRule" id="PRU01240"/>
    </source>
</evidence>
<dbReference type="AlphaFoldDB" id="A0A4R4KNU2"/>
<dbReference type="RefSeq" id="WP_132115038.1">
    <property type="nucleotide sequence ID" value="NZ_SMJU01000002.1"/>
</dbReference>
<name>A0A4R4KNU2_9BACT</name>
<dbReference type="PROSITE" id="PS00136">
    <property type="entry name" value="SUBTILASE_ASP"/>
    <property type="match status" value="1"/>
</dbReference>
<accession>A0A4R4KNU2</accession>
<keyword evidence="2 5" id="KW-0645">Protease</keyword>
<evidence type="ECO:0000256" key="4">
    <source>
        <dbReference type="ARBA" id="ARBA00022825"/>
    </source>
</evidence>
<dbReference type="SUPFAM" id="SSF52743">
    <property type="entry name" value="Subtilisin-like"/>
    <property type="match status" value="1"/>
</dbReference>
<dbReference type="InterPro" id="IPR023828">
    <property type="entry name" value="Peptidase_S8_Ser-AS"/>
</dbReference>
<feature type="domain" description="Peptidase S8/S53" evidence="7">
    <location>
        <begin position="171"/>
        <end position="446"/>
    </location>
</feature>
<dbReference type="PRINTS" id="PR00723">
    <property type="entry name" value="SUBTILISIN"/>
</dbReference>
<keyword evidence="4 5" id="KW-0720">Serine protease</keyword>
<comment type="similarity">
    <text evidence="1 5 6">Belongs to the peptidase S8 family.</text>
</comment>
<evidence type="ECO:0000256" key="2">
    <source>
        <dbReference type="ARBA" id="ARBA00022670"/>
    </source>
</evidence>
<dbReference type="PIRSF" id="PIRSF037903">
    <property type="entry name" value="Subtilisin_rel_GFO_2223"/>
    <property type="match status" value="1"/>
</dbReference>
<feature type="active site" description="Charge relay system" evidence="5">
    <location>
        <position position="220"/>
    </location>
</feature>
<gene>
    <name evidence="9" type="ORF">EZE20_04855</name>
</gene>
<dbReference type="Gene3D" id="3.40.50.200">
    <property type="entry name" value="Peptidase S8/S53 domain"/>
    <property type="match status" value="1"/>
</dbReference>
<feature type="active site" description="Charge relay system" evidence="5">
    <location>
        <position position="180"/>
    </location>
</feature>
<organism evidence="9 10">
    <name type="scientific">Arundinibacter roseus</name>
    <dbReference type="NCBI Taxonomy" id="2070510"/>
    <lineage>
        <taxon>Bacteria</taxon>
        <taxon>Pseudomonadati</taxon>
        <taxon>Bacteroidota</taxon>
        <taxon>Cytophagia</taxon>
        <taxon>Cytophagales</taxon>
        <taxon>Spirosomataceae</taxon>
        <taxon>Arundinibacter</taxon>
    </lineage>
</organism>
<dbReference type="InterPro" id="IPR023827">
    <property type="entry name" value="Peptidase_S8_Asp-AS"/>
</dbReference>
<dbReference type="InterPro" id="IPR017317">
    <property type="entry name" value="Pept_S8_subtilisin_bacteroid-2"/>
</dbReference>
<feature type="domain" description="Secretion system C-terminal sorting" evidence="8">
    <location>
        <begin position="476"/>
        <end position="542"/>
    </location>
</feature>
<dbReference type="NCBIfam" id="TIGR04183">
    <property type="entry name" value="Por_Secre_tail"/>
    <property type="match status" value="1"/>
</dbReference>
<dbReference type="InterPro" id="IPR000209">
    <property type="entry name" value="Peptidase_S8/S53_dom"/>
</dbReference>
<keyword evidence="3 5" id="KW-0378">Hydrolase</keyword>
<dbReference type="InterPro" id="IPR050131">
    <property type="entry name" value="Peptidase_S8_subtilisin-like"/>
</dbReference>
<reference evidence="9 10" key="1">
    <citation type="submission" date="2019-02" db="EMBL/GenBank/DDBJ databases">
        <title>Arundinibacter roseus gen. nov., sp. nov., a new member of the family Cytophagaceae.</title>
        <authorList>
            <person name="Szuroczki S."/>
            <person name="Khayer B."/>
            <person name="Sproer C."/>
            <person name="Toumi M."/>
            <person name="Szabo A."/>
            <person name="Felfoldi T."/>
            <person name="Schumann P."/>
            <person name="Toth E."/>
        </authorList>
    </citation>
    <scope>NUCLEOTIDE SEQUENCE [LARGE SCALE GENOMIC DNA]</scope>
    <source>
        <strain evidence="9 10">DMA-k-7a</strain>
    </source>
</reference>
<protein>
    <submittedName>
        <fullName evidence="9">T9SS type A sorting domain-containing protein</fullName>
    </submittedName>
</protein>
<dbReference type="GO" id="GO:0004252">
    <property type="term" value="F:serine-type endopeptidase activity"/>
    <property type="evidence" value="ECO:0007669"/>
    <property type="project" value="UniProtKB-UniRule"/>
</dbReference>
<dbReference type="OrthoDB" id="9792152at2"/>
<evidence type="ECO:0000259" key="8">
    <source>
        <dbReference type="Pfam" id="PF18962"/>
    </source>
</evidence>
<evidence type="ECO:0000256" key="6">
    <source>
        <dbReference type="RuleBase" id="RU003355"/>
    </source>
</evidence>
<dbReference type="PANTHER" id="PTHR43806">
    <property type="entry name" value="PEPTIDASE S8"/>
    <property type="match status" value="1"/>
</dbReference>
<dbReference type="EMBL" id="SMJU01000002">
    <property type="protein sequence ID" value="TDB68251.1"/>
    <property type="molecule type" value="Genomic_DNA"/>
</dbReference>
<dbReference type="PANTHER" id="PTHR43806:SF67">
    <property type="entry name" value="EGF-LIKE DOMAIN-CONTAINING PROTEIN"/>
    <property type="match status" value="1"/>
</dbReference>
<evidence type="ECO:0000256" key="3">
    <source>
        <dbReference type="ARBA" id="ARBA00022801"/>
    </source>
</evidence>
<dbReference type="InterPro" id="IPR026444">
    <property type="entry name" value="Secre_tail"/>
</dbReference>
<dbReference type="Pfam" id="PF18962">
    <property type="entry name" value="Por_Secre_tail"/>
    <property type="match status" value="1"/>
</dbReference>
<evidence type="ECO:0000313" key="9">
    <source>
        <dbReference type="EMBL" id="TDB68251.1"/>
    </source>
</evidence>